<reference evidence="2" key="1">
    <citation type="journal article" date="2022" name="Mol. Ecol. Resour.">
        <title>The genomes of chicory, endive, great burdock and yacon provide insights into Asteraceae palaeo-polyploidization history and plant inulin production.</title>
        <authorList>
            <person name="Fan W."/>
            <person name="Wang S."/>
            <person name="Wang H."/>
            <person name="Wang A."/>
            <person name="Jiang F."/>
            <person name="Liu H."/>
            <person name="Zhao H."/>
            <person name="Xu D."/>
            <person name="Zhang Y."/>
        </authorList>
    </citation>
    <scope>NUCLEOTIDE SEQUENCE [LARGE SCALE GENOMIC DNA]</scope>
    <source>
        <strain evidence="2">cv. Yunnan</strain>
    </source>
</reference>
<reference evidence="1 2" key="2">
    <citation type="journal article" date="2022" name="Mol. Ecol. Resour.">
        <title>The genomes of chicory, endive, great burdock and yacon provide insights into Asteraceae paleo-polyploidization history and plant inulin production.</title>
        <authorList>
            <person name="Fan W."/>
            <person name="Wang S."/>
            <person name="Wang H."/>
            <person name="Wang A."/>
            <person name="Jiang F."/>
            <person name="Liu H."/>
            <person name="Zhao H."/>
            <person name="Xu D."/>
            <person name="Zhang Y."/>
        </authorList>
    </citation>
    <scope>NUCLEOTIDE SEQUENCE [LARGE SCALE GENOMIC DNA]</scope>
    <source>
        <strain evidence="2">cv. Yunnan</strain>
        <tissue evidence="1">Leaves</tissue>
    </source>
</reference>
<gene>
    <name evidence="1" type="ORF">L1987_68979</name>
</gene>
<protein>
    <submittedName>
        <fullName evidence="1">Uncharacterized protein</fullName>
    </submittedName>
</protein>
<dbReference type="Proteomes" id="UP001056120">
    <property type="component" value="Linkage Group LG23"/>
</dbReference>
<proteinExistence type="predicted"/>
<keyword evidence="2" id="KW-1185">Reference proteome</keyword>
<name>A0ACB9B4N7_9ASTR</name>
<evidence type="ECO:0000313" key="1">
    <source>
        <dbReference type="EMBL" id="KAI3717392.1"/>
    </source>
</evidence>
<comment type="caution">
    <text evidence="1">The sequence shown here is derived from an EMBL/GenBank/DDBJ whole genome shotgun (WGS) entry which is preliminary data.</text>
</comment>
<sequence>MVGVQSPTARTTNFFDQLALESSPAAAVNGGHYQPPLSLPPPPPPPPSPVVLKPPQASSPRLNTSSVSMTVVDPISVAAPAVAMSIMIINRFPLWQFNVSRLRIRVLCRCLRRMSRMSGGRVGRGNGRSVLGG</sequence>
<organism evidence="1 2">
    <name type="scientific">Smallanthus sonchifolius</name>
    <dbReference type="NCBI Taxonomy" id="185202"/>
    <lineage>
        <taxon>Eukaryota</taxon>
        <taxon>Viridiplantae</taxon>
        <taxon>Streptophyta</taxon>
        <taxon>Embryophyta</taxon>
        <taxon>Tracheophyta</taxon>
        <taxon>Spermatophyta</taxon>
        <taxon>Magnoliopsida</taxon>
        <taxon>eudicotyledons</taxon>
        <taxon>Gunneridae</taxon>
        <taxon>Pentapetalae</taxon>
        <taxon>asterids</taxon>
        <taxon>campanulids</taxon>
        <taxon>Asterales</taxon>
        <taxon>Asteraceae</taxon>
        <taxon>Asteroideae</taxon>
        <taxon>Heliantheae alliance</taxon>
        <taxon>Millerieae</taxon>
        <taxon>Smallanthus</taxon>
    </lineage>
</organism>
<evidence type="ECO:0000313" key="2">
    <source>
        <dbReference type="Proteomes" id="UP001056120"/>
    </source>
</evidence>
<accession>A0ACB9B4N7</accession>
<dbReference type="EMBL" id="CM042040">
    <property type="protein sequence ID" value="KAI3717392.1"/>
    <property type="molecule type" value="Genomic_DNA"/>
</dbReference>